<keyword evidence="2" id="KW-0472">Membrane</keyword>
<evidence type="ECO:0000313" key="3">
    <source>
        <dbReference type="EMBL" id="CAK0910511.1"/>
    </source>
</evidence>
<keyword evidence="2" id="KW-1133">Transmembrane helix</keyword>
<evidence type="ECO:0000313" key="4">
    <source>
        <dbReference type="Proteomes" id="UP001189429"/>
    </source>
</evidence>
<dbReference type="PANTHER" id="PTHR46967:SF1">
    <property type="entry name" value="KERATIN-ASSOCIATED PROTEIN 16-1-LIKE"/>
    <property type="match status" value="1"/>
</dbReference>
<dbReference type="EMBL" id="CAUYUJ010022409">
    <property type="protein sequence ID" value="CAK0910511.1"/>
    <property type="molecule type" value="Genomic_DNA"/>
</dbReference>
<dbReference type="Proteomes" id="UP001189429">
    <property type="component" value="Unassembled WGS sequence"/>
</dbReference>
<protein>
    <recommendedName>
        <fullName evidence="5">Tyrosine-protein kinase ephrin type A/B receptor-like domain-containing protein</fullName>
    </recommendedName>
</protein>
<evidence type="ECO:0008006" key="5">
    <source>
        <dbReference type="Google" id="ProtNLM"/>
    </source>
</evidence>
<gene>
    <name evidence="3" type="ORF">PCOR1329_LOCUS84674</name>
</gene>
<feature type="transmembrane region" description="Helical" evidence="2">
    <location>
        <begin position="6"/>
        <end position="22"/>
    </location>
</feature>
<name>A0ABN9YCK4_9DINO</name>
<sequence>MASLGAFFAGMGIFLLTPFLVHRRRLQRLLREDLPEVQRTSGRVVDRYYRESERNAQKNQTHYIEVLFEANHEPSRVDYAVSSPDFHIGSEVTVAFDVSSPRQISTVVENVERELGDLTIIIRIAICIASGFFAFGILVAVSLGGSLNGCFAGVLLFASFVLMAGLTFAALGQCVVTCLQRLLNMLMSLNDLGGSGKHRYDSDRRGDQDSERLALLLNDPAGGVPGAPVPVPRPRVTPAGGAGGGRRPGVGDRVKLAPGAAVPDGPLGPGRSGVVVDDKPFQEQPFQVDFNGQVFWYGEAEIVPQSCATSGVGMSCRRVLACCCGVYCCCMVILLVSSAVAMVGQQAEYVPTLAALGACSAGSHLEYDHVSGVSSCIPCPSGTQSEEAATSLGDRGCWMCPAGTAAPNESTVLCEDCSPGRFARALGQTSCEECPAGSPASDPGQSSCGEVGAGSTSVSPE</sequence>
<dbReference type="PANTHER" id="PTHR46967">
    <property type="entry name" value="INSULIN-LIKE GROWTH FACTOR BINDING PROTEIN,N-TERMINAL"/>
    <property type="match status" value="1"/>
</dbReference>
<evidence type="ECO:0000256" key="2">
    <source>
        <dbReference type="SAM" id="Phobius"/>
    </source>
</evidence>
<feature type="region of interest" description="Disordered" evidence="1">
    <location>
        <begin position="220"/>
        <end position="248"/>
    </location>
</feature>
<accession>A0ABN9YCK4</accession>
<reference evidence="3" key="1">
    <citation type="submission" date="2023-10" db="EMBL/GenBank/DDBJ databases">
        <authorList>
            <person name="Chen Y."/>
            <person name="Shah S."/>
            <person name="Dougan E. K."/>
            <person name="Thang M."/>
            <person name="Chan C."/>
        </authorList>
    </citation>
    <scope>NUCLEOTIDE SEQUENCE [LARGE SCALE GENOMIC DNA]</scope>
</reference>
<feature type="transmembrane region" description="Helical" evidence="2">
    <location>
        <begin position="319"/>
        <end position="343"/>
    </location>
</feature>
<evidence type="ECO:0000256" key="1">
    <source>
        <dbReference type="SAM" id="MobiDB-lite"/>
    </source>
</evidence>
<feature type="region of interest" description="Disordered" evidence="1">
    <location>
        <begin position="433"/>
        <end position="461"/>
    </location>
</feature>
<feature type="transmembrane region" description="Helical" evidence="2">
    <location>
        <begin position="120"/>
        <end position="143"/>
    </location>
</feature>
<comment type="caution">
    <text evidence="3">The sequence shown here is derived from an EMBL/GenBank/DDBJ whole genome shotgun (WGS) entry which is preliminary data.</text>
</comment>
<feature type="transmembrane region" description="Helical" evidence="2">
    <location>
        <begin position="155"/>
        <end position="179"/>
    </location>
</feature>
<dbReference type="Gene3D" id="2.10.50.10">
    <property type="entry name" value="Tumor Necrosis Factor Receptor, subunit A, domain 2"/>
    <property type="match status" value="1"/>
</dbReference>
<keyword evidence="4" id="KW-1185">Reference proteome</keyword>
<keyword evidence="2" id="KW-0812">Transmembrane</keyword>
<proteinExistence type="predicted"/>
<organism evidence="3 4">
    <name type="scientific">Prorocentrum cordatum</name>
    <dbReference type="NCBI Taxonomy" id="2364126"/>
    <lineage>
        <taxon>Eukaryota</taxon>
        <taxon>Sar</taxon>
        <taxon>Alveolata</taxon>
        <taxon>Dinophyceae</taxon>
        <taxon>Prorocentrales</taxon>
        <taxon>Prorocentraceae</taxon>
        <taxon>Prorocentrum</taxon>
    </lineage>
</organism>
<dbReference type="SMART" id="SM01411">
    <property type="entry name" value="Ephrin_rec_like"/>
    <property type="match status" value="1"/>
</dbReference>
<feature type="compositionally biased region" description="Polar residues" evidence="1">
    <location>
        <begin position="443"/>
        <end position="461"/>
    </location>
</feature>